<organism evidence="1 2">
    <name type="scientific">Marinomonas arctica</name>
    <dbReference type="NCBI Taxonomy" id="383750"/>
    <lineage>
        <taxon>Bacteria</taxon>
        <taxon>Pseudomonadati</taxon>
        <taxon>Pseudomonadota</taxon>
        <taxon>Gammaproteobacteria</taxon>
        <taxon>Oceanospirillales</taxon>
        <taxon>Oceanospirillaceae</taxon>
        <taxon>Marinomonas</taxon>
    </lineage>
</organism>
<reference evidence="1 2" key="1">
    <citation type="submission" date="2020-09" db="EMBL/GenBank/DDBJ databases">
        <title>Complete genome sequence of an Arctic sea ice bacterium Marinomonas arctica BSI20414.</title>
        <authorList>
            <person name="Liao L."/>
            <person name="Chen B."/>
        </authorList>
    </citation>
    <scope>NUCLEOTIDE SEQUENCE [LARGE SCALE GENOMIC DNA]</scope>
    <source>
        <strain evidence="1 2">BSI20414</strain>
    </source>
</reference>
<evidence type="ECO:0000313" key="1">
    <source>
        <dbReference type="EMBL" id="QNT04342.1"/>
    </source>
</evidence>
<dbReference type="Proteomes" id="UP000516370">
    <property type="component" value="Chromosome"/>
</dbReference>
<proteinExistence type="predicted"/>
<evidence type="ECO:0000313" key="2">
    <source>
        <dbReference type="Proteomes" id="UP000516370"/>
    </source>
</evidence>
<dbReference type="RefSeq" id="WP_162623559.1">
    <property type="nucleotide sequence ID" value="NZ_BMLJ01000023.1"/>
</dbReference>
<protein>
    <submittedName>
        <fullName evidence="1">Uncharacterized protein</fullName>
    </submittedName>
</protein>
<dbReference type="EMBL" id="CP061081">
    <property type="protein sequence ID" value="QNT04342.1"/>
    <property type="molecule type" value="Genomic_DNA"/>
</dbReference>
<accession>A0A7H1J1H6</accession>
<dbReference type="KEGG" id="mard:IBG28_11350"/>
<gene>
    <name evidence="1" type="ORF">IBG28_11350</name>
</gene>
<dbReference type="AlphaFoldDB" id="A0A7H1J1H6"/>
<sequence>MPTKKPQTTSLATTVQRYPALLSPRAVTLSMDQLPFISGGKVSFRVRMPSATSLGLPGKSRVTLVPWRWLLMRSSWAVVALS</sequence>
<keyword evidence="2" id="KW-1185">Reference proteome</keyword>
<name>A0A7H1J1H6_9GAMM</name>